<dbReference type="Proteomes" id="UP001161247">
    <property type="component" value="Chromosome 1"/>
</dbReference>
<protein>
    <submittedName>
        <fullName evidence="2">OLC1v1023641C1</fullName>
    </submittedName>
</protein>
<organism evidence="2 3">
    <name type="scientific">Oldenlandia corymbosa var. corymbosa</name>
    <dbReference type="NCBI Taxonomy" id="529605"/>
    <lineage>
        <taxon>Eukaryota</taxon>
        <taxon>Viridiplantae</taxon>
        <taxon>Streptophyta</taxon>
        <taxon>Embryophyta</taxon>
        <taxon>Tracheophyta</taxon>
        <taxon>Spermatophyta</taxon>
        <taxon>Magnoliopsida</taxon>
        <taxon>eudicotyledons</taxon>
        <taxon>Gunneridae</taxon>
        <taxon>Pentapetalae</taxon>
        <taxon>asterids</taxon>
        <taxon>lamiids</taxon>
        <taxon>Gentianales</taxon>
        <taxon>Rubiaceae</taxon>
        <taxon>Rubioideae</taxon>
        <taxon>Spermacoceae</taxon>
        <taxon>Hedyotis-Oldenlandia complex</taxon>
        <taxon>Oldenlandia</taxon>
    </lineage>
</organism>
<reference evidence="2" key="1">
    <citation type="submission" date="2023-03" db="EMBL/GenBank/DDBJ databases">
        <authorList>
            <person name="Julca I."/>
        </authorList>
    </citation>
    <scope>NUCLEOTIDE SEQUENCE</scope>
</reference>
<name>A0AAV1C416_OLDCO</name>
<evidence type="ECO:0000256" key="1">
    <source>
        <dbReference type="SAM" id="MobiDB-lite"/>
    </source>
</evidence>
<gene>
    <name evidence="2" type="ORF">OLC1_LOCUS1539</name>
</gene>
<evidence type="ECO:0000313" key="3">
    <source>
        <dbReference type="Proteomes" id="UP001161247"/>
    </source>
</evidence>
<dbReference type="EMBL" id="OX459118">
    <property type="protein sequence ID" value="CAI9089132.1"/>
    <property type="molecule type" value="Genomic_DNA"/>
</dbReference>
<evidence type="ECO:0000313" key="2">
    <source>
        <dbReference type="EMBL" id="CAI9089132.1"/>
    </source>
</evidence>
<feature type="region of interest" description="Disordered" evidence="1">
    <location>
        <begin position="77"/>
        <end position="108"/>
    </location>
</feature>
<keyword evidence="3" id="KW-1185">Reference proteome</keyword>
<proteinExistence type="predicted"/>
<sequence>MQSSNDEDLYDYPVKIDAMLNKQRMFKLDISPYYNPNISVDIKVAKMTNDPDIIGEFMAIHKQDMEVVFDMTTTLNGNTTRGTEESKNIASQSGDNDHVNEDLVTIAR</sequence>
<dbReference type="AlphaFoldDB" id="A0AAV1C416"/>
<accession>A0AAV1C416</accession>